<name>A0A5M6IQH8_9PROT</name>
<evidence type="ECO:0000313" key="2">
    <source>
        <dbReference type="Proteomes" id="UP000325255"/>
    </source>
</evidence>
<evidence type="ECO:0000313" key="1">
    <source>
        <dbReference type="EMBL" id="KAA5609818.1"/>
    </source>
</evidence>
<proteinExistence type="predicted"/>
<protein>
    <recommendedName>
        <fullName evidence="3">Transposase</fullName>
    </recommendedName>
</protein>
<dbReference type="AlphaFoldDB" id="A0A5M6IQH8"/>
<dbReference type="Proteomes" id="UP000325255">
    <property type="component" value="Unassembled WGS sequence"/>
</dbReference>
<reference evidence="1 2" key="1">
    <citation type="submission" date="2019-09" db="EMBL/GenBank/DDBJ databases">
        <title>Genome sequence of Rhodovastum atsumiense, a diverse member of the Acetobacteraceae family of non-sulfur purple photosynthetic bacteria.</title>
        <authorList>
            <person name="Meyer T."/>
            <person name="Kyndt J."/>
        </authorList>
    </citation>
    <scope>NUCLEOTIDE SEQUENCE [LARGE SCALE GENOMIC DNA]</scope>
    <source>
        <strain evidence="1 2">DSM 21279</strain>
    </source>
</reference>
<comment type="caution">
    <text evidence="1">The sequence shown here is derived from an EMBL/GenBank/DDBJ whole genome shotgun (WGS) entry which is preliminary data.</text>
</comment>
<evidence type="ECO:0008006" key="3">
    <source>
        <dbReference type="Google" id="ProtNLM"/>
    </source>
</evidence>
<accession>A0A5M6IQH8</accession>
<organism evidence="1 2">
    <name type="scientific">Rhodovastum atsumiense</name>
    <dbReference type="NCBI Taxonomy" id="504468"/>
    <lineage>
        <taxon>Bacteria</taxon>
        <taxon>Pseudomonadati</taxon>
        <taxon>Pseudomonadota</taxon>
        <taxon>Alphaproteobacteria</taxon>
        <taxon>Acetobacterales</taxon>
        <taxon>Acetobacteraceae</taxon>
        <taxon>Rhodovastum</taxon>
    </lineage>
</organism>
<keyword evidence="2" id="KW-1185">Reference proteome</keyword>
<sequence length="135" mass="15408">MGLDHMPELRRGQRIALASAFHDAVLSNGERHVSSRGQRWVNNRSALHSGRWIAHATGTALWWHFRKQPVSICGMLVRYPDHHRDTEALLCTDTEAAPTRYPRLLRARRPCCSQKAKLINQTGKSHQYTKSRNGS</sequence>
<dbReference type="EMBL" id="VWPK01000043">
    <property type="protein sequence ID" value="KAA5609818.1"/>
    <property type="molecule type" value="Genomic_DNA"/>
</dbReference>
<gene>
    <name evidence="1" type="ORF">F1189_22265</name>
</gene>
<dbReference type="RefSeq" id="WP_150043084.1">
    <property type="nucleotide sequence ID" value="NZ_OW485601.1"/>
</dbReference>